<protein>
    <submittedName>
        <fullName evidence="1">Uncharacterized protein</fullName>
    </submittedName>
</protein>
<proteinExistence type="predicted"/>
<dbReference type="AlphaFoldDB" id="A0AAN6YZF3"/>
<accession>A0AAN6YZF3</accession>
<dbReference type="Proteomes" id="UP001302602">
    <property type="component" value="Unassembled WGS sequence"/>
</dbReference>
<dbReference type="EMBL" id="MU853251">
    <property type="protein sequence ID" value="KAK4119258.1"/>
    <property type="molecule type" value="Genomic_DNA"/>
</dbReference>
<evidence type="ECO:0000313" key="2">
    <source>
        <dbReference type="Proteomes" id="UP001302602"/>
    </source>
</evidence>
<evidence type="ECO:0000313" key="1">
    <source>
        <dbReference type="EMBL" id="KAK4119258.1"/>
    </source>
</evidence>
<keyword evidence="2" id="KW-1185">Reference proteome</keyword>
<name>A0AAN6YZF3_9PEZI</name>
<dbReference type="InterPro" id="IPR032675">
    <property type="entry name" value="LRR_dom_sf"/>
</dbReference>
<sequence length="399" mass="44558">MAPYGYRPDESHVGLTLEFAERAKKLPLFIRSAIQRPGLAAKVKALQLVEFGTTTAFASGKIGDDSNEMDVLAGCMGPILEKTRRALPNESRRDSASWKWVIDQWSDERLSVARDYSGYDFLEISSCNGPLTSLKSIALLPWTGYFHIYEAKALFAAAPNLETLYAFDCGFKEPGYSPYCGVPFDLSLGNLQKLVIGNLEFADLEALLPACPQLQELQYVRAEDEWDGDQDMEALEVLMPVQKTLRALKIKSTHWEKDSAYLTTIKSLKGFIALEELVIEQAAILDDARVVDWLPPSVKRVHFRDVTKVSSLMDHLSLVASEAPTKLLKLQHIRISPWYFSDGNGTGLSWIASVDNVTAAFSQAGITVEHVDPRIGEQEPWLDLVYPGLVGKIQDYNYF</sequence>
<dbReference type="Gene3D" id="3.80.10.10">
    <property type="entry name" value="Ribonuclease Inhibitor"/>
    <property type="match status" value="1"/>
</dbReference>
<reference evidence="1" key="1">
    <citation type="journal article" date="2023" name="Mol. Phylogenet. Evol.">
        <title>Genome-scale phylogeny and comparative genomics of the fungal order Sordariales.</title>
        <authorList>
            <person name="Hensen N."/>
            <person name="Bonometti L."/>
            <person name="Westerberg I."/>
            <person name="Brannstrom I.O."/>
            <person name="Guillou S."/>
            <person name="Cros-Aarteil S."/>
            <person name="Calhoun S."/>
            <person name="Haridas S."/>
            <person name="Kuo A."/>
            <person name="Mondo S."/>
            <person name="Pangilinan J."/>
            <person name="Riley R."/>
            <person name="LaButti K."/>
            <person name="Andreopoulos B."/>
            <person name="Lipzen A."/>
            <person name="Chen C."/>
            <person name="Yan M."/>
            <person name="Daum C."/>
            <person name="Ng V."/>
            <person name="Clum A."/>
            <person name="Steindorff A."/>
            <person name="Ohm R.A."/>
            <person name="Martin F."/>
            <person name="Silar P."/>
            <person name="Natvig D.O."/>
            <person name="Lalanne C."/>
            <person name="Gautier V."/>
            <person name="Ament-Velasquez S.L."/>
            <person name="Kruys A."/>
            <person name="Hutchinson M.I."/>
            <person name="Powell A.J."/>
            <person name="Barry K."/>
            <person name="Miller A.N."/>
            <person name="Grigoriev I.V."/>
            <person name="Debuchy R."/>
            <person name="Gladieux P."/>
            <person name="Hiltunen Thoren M."/>
            <person name="Johannesson H."/>
        </authorList>
    </citation>
    <scope>NUCLEOTIDE SEQUENCE</scope>
    <source>
        <strain evidence="1">CBS 731.68</strain>
    </source>
</reference>
<gene>
    <name evidence="1" type="ORF">N657DRAFT_650371</name>
</gene>
<dbReference type="RefSeq" id="XP_062643031.1">
    <property type="nucleotide sequence ID" value="XM_062793926.1"/>
</dbReference>
<reference evidence="1" key="2">
    <citation type="submission" date="2023-05" db="EMBL/GenBank/DDBJ databases">
        <authorList>
            <consortium name="Lawrence Berkeley National Laboratory"/>
            <person name="Steindorff A."/>
            <person name="Hensen N."/>
            <person name="Bonometti L."/>
            <person name="Westerberg I."/>
            <person name="Brannstrom I.O."/>
            <person name="Guillou S."/>
            <person name="Cros-Aarteil S."/>
            <person name="Calhoun S."/>
            <person name="Haridas S."/>
            <person name="Kuo A."/>
            <person name="Mondo S."/>
            <person name="Pangilinan J."/>
            <person name="Riley R."/>
            <person name="Labutti K."/>
            <person name="Andreopoulos B."/>
            <person name="Lipzen A."/>
            <person name="Chen C."/>
            <person name="Yanf M."/>
            <person name="Daum C."/>
            <person name="Ng V."/>
            <person name="Clum A."/>
            <person name="Ohm R."/>
            <person name="Martin F."/>
            <person name="Silar P."/>
            <person name="Natvig D."/>
            <person name="Lalanne C."/>
            <person name="Gautier V."/>
            <person name="Ament-Velasquez S.L."/>
            <person name="Kruys A."/>
            <person name="Hutchinson M.I."/>
            <person name="Powell A.J."/>
            <person name="Barry K."/>
            <person name="Miller A.N."/>
            <person name="Grigoriev I.V."/>
            <person name="Debuchy R."/>
            <person name="Gladieux P."/>
            <person name="Thoren M.H."/>
            <person name="Johannesson H."/>
        </authorList>
    </citation>
    <scope>NUCLEOTIDE SEQUENCE</scope>
    <source>
        <strain evidence="1">CBS 731.68</strain>
    </source>
</reference>
<comment type="caution">
    <text evidence="1">The sequence shown here is derived from an EMBL/GenBank/DDBJ whole genome shotgun (WGS) entry which is preliminary data.</text>
</comment>
<dbReference type="SUPFAM" id="SSF52058">
    <property type="entry name" value="L domain-like"/>
    <property type="match status" value="1"/>
</dbReference>
<organism evidence="1 2">
    <name type="scientific">Parathielavia appendiculata</name>
    <dbReference type="NCBI Taxonomy" id="2587402"/>
    <lineage>
        <taxon>Eukaryota</taxon>
        <taxon>Fungi</taxon>
        <taxon>Dikarya</taxon>
        <taxon>Ascomycota</taxon>
        <taxon>Pezizomycotina</taxon>
        <taxon>Sordariomycetes</taxon>
        <taxon>Sordariomycetidae</taxon>
        <taxon>Sordariales</taxon>
        <taxon>Chaetomiaceae</taxon>
        <taxon>Parathielavia</taxon>
    </lineage>
</organism>
<dbReference type="GeneID" id="87830695"/>